<keyword evidence="2" id="KW-1185">Reference proteome</keyword>
<evidence type="ECO:0000313" key="2">
    <source>
        <dbReference type="Proteomes" id="UP001301769"/>
    </source>
</evidence>
<dbReference type="AlphaFoldDB" id="A0AAN6Y711"/>
<reference evidence="1" key="1">
    <citation type="journal article" date="2023" name="Mol. Phylogenet. Evol.">
        <title>Genome-scale phylogeny and comparative genomics of the fungal order Sordariales.</title>
        <authorList>
            <person name="Hensen N."/>
            <person name="Bonometti L."/>
            <person name="Westerberg I."/>
            <person name="Brannstrom I.O."/>
            <person name="Guillou S."/>
            <person name="Cros-Aarteil S."/>
            <person name="Calhoun S."/>
            <person name="Haridas S."/>
            <person name="Kuo A."/>
            <person name="Mondo S."/>
            <person name="Pangilinan J."/>
            <person name="Riley R."/>
            <person name="LaButti K."/>
            <person name="Andreopoulos B."/>
            <person name="Lipzen A."/>
            <person name="Chen C."/>
            <person name="Yan M."/>
            <person name="Daum C."/>
            <person name="Ng V."/>
            <person name="Clum A."/>
            <person name="Steindorff A."/>
            <person name="Ohm R.A."/>
            <person name="Martin F."/>
            <person name="Silar P."/>
            <person name="Natvig D.O."/>
            <person name="Lalanne C."/>
            <person name="Gautier V."/>
            <person name="Ament-Velasquez S.L."/>
            <person name="Kruys A."/>
            <person name="Hutchinson M.I."/>
            <person name="Powell A.J."/>
            <person name="Barry K."/>
            <person name="Miller A.N."/>
            <person name="Grigoriev I.V."/>
            <person name="Debuchy R."/>
            <person name="Gladieux P."/>
            <person name="Hiltunen Thoren M."/>
            <person name="Johannesson H."/>
        </authorList>
    </citation>
    <scope>NUCLEOTIDE SEQUENCE</scope>
    <source>
        <strain evidence="1">PSN293</strain>
    </source>
</reference>
<evidence type="ECO:0000313" key="1">
    <source>
        <dbReference type="EMBL" id="KAK4210612.1"/>
    </source>
</evidence>
<sequence length="507" mass="57530">MGFFSPKREPPATVPTDTVTPLRFVDELYPFAFDFSLVFKDVLDPGILRDAAESVLQRDGWQQLGARLRRNQHGKLEYHLPAHYSKDRPLFLFTTENHPMSINDHPVLRNVPSANPDRPTVHNPSAATFRRCMRGPESPEAFDDWLYKDIPQLAIHIVQFEDATIITVTLLHTLTDFLGLMAFYKAWLLTLHGREDEIPPYIGYLDVDPLEGLQQGQSTPPKYVFADREVGRWGYLKFVLRHMWDCYWYPDASLRFFTLPGKFVDKLSASARAELAATARHISPSSSIKEQPTSDDCFVSDSDVLCAWWTSLLVKNQSPSGAPIQPNQTVCLTNRFDSRDVLAKMGLLPSHNISFFGNAAYNASFLAPAGEFADSQSQGLGPLAKQVRESIKLHRSVEQLQAQDAAFREAKSRTGHLPLYGDANMMMCVFTNCYRGRLYQMDFSPALRKTGEKKALPVFINCTGMENRFSARNATAILGKSENGDWWMSSRLKGDVWERIEEEFERM</sequence>
<proteinExistence type="predicted"/>
<protein>
    <submittedName>
        <fullName evidence="1">Transcriptional regulator sdnM</fullName>
    </submittedName>
</protein>
<name>A0AAN6Y711_9PEZI</name>
<accession>A0AAN6Y711</accession>
<comment type="caution">
    <text evidence="1">The sequence shown here is derived from an EMBL/GenBank/DDBJ whole genome shotgun (WGS) entry which is preliminary data.</text>
</comment>
<dbReference type="EMBL" id="MU858170">
    <property type="protein sequence ID" value="KAK4210612.1"/>
    <property type="molecule type" value="Genomic_DNA"/>
</dbReference>
<dbReference type="Proteomes" id="UP001301769">
    <property type="component" value="Unassembled WGS sequence"/>
</dbReference>
<dbReference type="Gene3D" id="3.30.559.10">
    <property type="entry name" value="Chloramphenicol acetyltransferase-like domain"/>
    <property type="match status" value="2"/>
</dbReference>
<dbReference type="InterPro" id="IPR023213">
    <property type="entry name" value="CAT-like_dom_sf"/>
</dbReference>
<reference evidence="1" key="2">
    <citation type="submission" date="2023-05" db="EMBL/GenBank/DDBJ databases">
        <authorList>
            <consortium name="Lawrence Berkeley National Laboratory"/>
            <person name="Steindorff A."/>
            <person name="Hensen N."/>
            <person name="Bonometti L."/>
            <person name="Westerberg I."/>
            <person name="Brannstrom I.O."/>
            <person name="Guillou S."/>
            <person name="Cros-Aarteil S."/>
            <person name="Calhoun S."/>
            <person name="Haridas S."/>
            <person name="Kuo A."/>
            <person name="Mondo S."/>
            <person name="Pangilinan J."/>
            <person name="Riley R."/>
            <person name="Labutti K."/>
            <person name="Andreopoulos B."/>
            <person name="Lipzen A."/>
            <person name="Chen C."/>
            <person name="Yanf M."/>
            <person name="Daum C."/>
            <person name="Ng V."/>
            <person name="Clum A."/>
            <person name="Ohm R."/>
            <person name="Martin F."/>
            <person name="Silar P."/>
            <person name="Natvig D."/>
            <person name="Lalanne C."/>
            <person name="Gautier V."/>
            <person name="Ament-Velasquez S.L."/>
            <person name="Kruys A."/>
            <person name="Hutchinson M.I."/>
            <person name="Powell A.J."/>
            <person name="Barry K."/>
            <person name="Miller A.N."/>
            <person name="Grigoriev I.V."/>
            <person name="Debuchy R."/>
            <person name="Gladieux P."/>
            <person name="Thoren M.H."/>
            <person name="Johannesson H."/>
        </authorList>
    </citation>
    <scope>NUCLEOTIDE SEQUENCE</scope>
    <source>
        <strain evidence="1">PSN293</strain>
    </source>
</reference>
<organism evidence="1 2">
    <name type="scientific">Rhypophila decipiens</name>
    <dbReference type="NCBI Taxonomy" id="261697"/>
    <lineage>
        <taxon>Eukaryota</taxon>
        <taxon>Fungi</taxon>
        <taxon>Dikarya</taxon>
        <taxon>Ascomycota</taxon>
        <taxon>Pezizomycotina</taxon>
        <taxon>Sordariomycetes</taxon>
        <taxon>Sordariomycetidae</taxon>
        <taxon>Sordariales</taxon>
        <taxon>Naviculisporaceae</taxon>
        <taxon>Rhypophila</taxon>
    </lineage>
</organism>
<gene>
    <name evidence="1" type="ORF">QBC37DRAFT_390343</name>
</gene>